<organism evidence="11 12">
    <name type="scientific">Desulfatibacillum aliphaticivorans</name>
    <dbReference type="NCBI Taxonomy" id="218208"/>
    <lineage>
        <taxon>Bacteria</taxon>
        <taxon>Pseudomonadati</taxon>
        <taxon>Thermodesulfobacteriota</taxon>
        <taxon>Desulfobacteria</taxon>
        <taxon>Desulfobacterales</taxon>
        <taxon>Desulfatibacillaceae</taxon>
        <taxon>Desulfatibacillum</taxon>
    </lineage>
</organism>
<dbReference type="AlphaFoldDB" id="B8FEV2"/>
<dbReference type="GO" id="GO:0005524">
    <property type="term" value="F:ATP binding"/>
    <property type="evidence" value="ECO:0007669"/>
    <property type="project" value="UniProtKB-UniRule"/>
</dbReference>
<dbReference type="NCBIfam" id="TIGR03263">
    <property type="entry name" value="guanyl_kin"/>
    <property type="match status" value="1"/>
</dbReference>
<evidence type="ECO:0000256" key="7">
    <source>
        <dbReference type="ARBA" id="ARBA00022840"/>
    </source>
</evidence>
<sequence length="200" mass="22388">MSPNSRGKLFIMSAPSGAGKSTLREALCARQPNLAYSVSHTTRPPRQGEKNGVDYHFTSKEDFLQGIEDARWAEWAEVHGNYYGTSARFIARCLDRGCFVLLDIDVQGTEKILKRFPEAVTLFIMPPSMEVLEQRLSSRGTDAPEVIAQRLENAKGEMNKRSLYKHILVNDDLETAISELEGVMLQYGAPPPCPEAERRS</sequence>
<evidence type="ECO:0000313" key="12">
    <source>
        <dbReference type="Proteomes" id="UP000000739"/>
    </source>
</evidence>
<dbReference type="PROSITE" id="PS00856">
    <property type="entry name" value="GUANYLATE_KINASE_1"/>
    <property type="match status" value="1"/>
</dbReference>
<feature type="binding site" evidence="9">
    <location>
        <begin position="14"/>
        <end position="21"/>
    </location>
    <ligand>
        <name>ATP</name>
        <dbReference type="ChEBI" id="CHEBI:30616"/>
    </ligand>
</feature>
<name>B8FEV2_DESAL</name>
<comment type="function">
    <text evidence="9">Essential for recycling GMP and indirectly, cGMP.</text>
</comment>
<dbReference type="CDD" id="cd00071">
    <property type="entry name" value="GMPK"/>
    <property type="match status" value="1"/>
</dbReference>
<comment type="subcellular location">
    <subcellularLocation>
        <location evidence="9">Cytoplasm</location>
    </subcellularLocation>
</comment>
<accession>B8FEV2</accession>
<dbReference type="SUPFAM" id="SSF52540">
    <property type="entry name" value="P-loop containing nucleoside triphosphate hydrolases"/>
    <property type="match status" value="1"/>
</dbReference>
<gene>
    <name evidence="9" type="primary">gmk</name>
    <name evidence="11" type="ordered locus">Dalk_1932</name>
</gene>
<dbReference type="RefSeq" id="WP_012611059.1">
    <property type="nucleotide sequence ID" value="NC_011768.1"/>
</dbReference>
<feature type="domain" description="Guanylate kinase-like" evidence="10">
    <location>
        <begin position="7"/>
        <end position="185"/>
    </location>
</feature>
<evidence type="ECO:0000256" key="9">
    <source>
        <dbReference type="HAMAP-Rule" id="MF_00328"/>
    </source>
</evidence>
<dbReference type="Pfam" id="PF00625">
    <property type="entry name" value="Guanylate_kin"/>
    <property type="match status" value="1"/>
</dbReference>
<dbReference type="Gene3D" id="3.30.63.10">
    <property type="entry name" value="Guanylate Kinase phosphate binding domain"/>
    <property type="match status" value="1"/>
</dbReference>
<proteinExistence type="inferred from homology"/>
<dbReference type="Proteomes" id="UP000000739">
    <property type="component" value="Chromosome"/>
</dbReference>
<dbReference type="EC" id="2.7.4.8" evidence="2 9"/>
<dbReference type="InterPro" id="IPR020590">
    <property type="entry name" value="Guanylate_kinase_CS"/>
</dbReference>
<evidence type="ECO:0000259" key="10">
    <source>
        <dbReference type="PROSITE" id="PS50052"/>
    </source>
</evidence>
<keyword evidence="4 9" id="KW-0808">Transferase</keyword>
<dbReference type="GO" id="GO:0004385">
    <property type="term" value="F:GMP kinase activity"/>
    <property type="evidence" value="ECO:0007669"/>
    <property type="project" value="UniProtKB-UniRule"/>
</dbReference>
<dbReference type="InterPro" id="IPR008145">
    <property type="entry name" value="GK/Ca_channel_bsu"/>
</dbReference>
<keyword evidence="12" id="KW-1185">Reference proteome</keyword>
<dbReference type="KEGG" id="dal:Dalk_1932"/>
<dbReference type="InterPro" id="IPR017665">
    <property type="entry name" value="Guanylate_kinase"/>
</dbReference>
<evidence type="ECO:0000256" key="5">
    <source>
        <dbReference type="ARBA" id="ARBA00022741"/>
    </source>
</evidence>
<dbReference type="GO" id="GO:0005829">
    <property type="term" value="C:cytosol"/>
    <property type="evidence" value="ECO:0007669"/>
    <property type="project" value="TreeGrafter"/>
</dbReference>
<dbReference type="EMBL" id="CP001322">
    <property type="protein sequence ID" value="ACL03629.1"/>
    <property type="molecule type" value="Genomic_DNA"/>
</dbReference>
<evidence type="ECO:0000256" key="3">
    <source>
        <dbReference type="ARBA" id="ARBA00016296"/>
    </source>
</evidence>
<dbReference type="PANTHER" id="PTHR23117:SF13">
    <property type="entry name" value="GUANYLATE KINASE"/>
    <property type="match status" value="1"/>
</dbReference>
<comment type="catalytic activity">
    <reaction evidence="9">
        <text>GMP + ATP = GDP + ADP</text>
        <dbReference type="Rhea" id="RHEA:20780"/>
        <dbReference type="ChEBI" id="CHEBI:30616"/>
        <dbReference type="ChEBI" id="CHEBI:58115"/>
        <dbReference type="ChEBI" id="CHEBI:58189"/>
        <dbReference type="ChEBI" id="CHEBI:456216"/>
        <dbReference type="EC" id="2.7.4.8"/>
    </reaction>
</comment>
<evidence type="ECO:0000256" key="6">
    <source>
        <dbReference type="ARBA" id="ARBA00022777"/>
    </source>
</evidence>
<keyword evidence="9" id="KW-0963">Cytoplasm</keyword>
<keyword evidence="7 9" id="KW-0067">ATP-binding</keyword>
<comment type="similarity">
    <text evidence="1 9">Belongs to the guanylate kinase family.</text>
</comment>
<dbReference type="PANTHER" id="PTHR23117">
    <property type="entry name" value="GUANYLATE KINASE-RELATED"/>
    <property type="match status" value="1"/>
</dbReference>
<evidence type="ECO:0000256" key="8">
    <source>
        <dbReference type="ARBA" id="ARBA00030128"/>
    </source>
</evidence>
<keyword evidence="5 9" id="KW-0547">Nucleotide-binding</keyword>
<dbReference type="HAMAP" id="MF_00328">
    <property type="entry name" value="Guanylate_kinase"/>
    <property type="match status" value="1"/>
</dbReference>
<dbReference type="HOGENOM" id="CLU_001715_1_2_7"/>
<protein>
    <recommendedName>
        <fullName evidence="3 9">Guanylate kinase</fullName>
        <ecNumber evidence="2 9">2.7.4.8</ecNumber>
    </recommendedName>
    <alternativeName>
        <fullName evidence="8 9">GMP kinase</fullName>
    </alternativeName>
</protein>
<keyword evidence="6 9" id="KW-0418">Kinase</keyword>
<dbReference type="PROSITE" id="PS50052">
    <property type="entry name" value="GUANYLATE_KINASE_2"/>
    <property type="match status" value="1"/>
</dbReference>
<dbReference type="eggNOG" id="COG0194">
    <property type="taxonomic scope" value="Bacteria"/>
</dbReference>
<evidence type="ECO:0000313" key="11">
    <source>
        <dbReference type="EMBL" id="ACL03629.1"/>
    </source>
</evidence>
<dbReference type="SMART" id="SM00072">
    <property type="entry name" value="GuKc"/>
    <property type="match status" value="1"/>
</dbReference>
<evidence type="ECO:0000256" key="2">
    <source>
        <dbReference type="ARBA" id="ARBA00012961"/>
    </source>
</evidence>
<reference evidence="11 12" key="1">
    <citation type="journal article" date="2012" name="Environ. Microbiol.">
        <title>The genome sequence of Desulfatibacillum alkenivorans AK-01: a blueprint for anaerobic alkane oxidation.</title>
        <authorList>
            <person name="Callaghan A.V."/>
            <person name="Morris B.E."/>
            <person name="Pereira I.A."/>
            <person name="McInerney M.J."/>
            <person name="Austin R.N."/>
            <person name="Groves J.T."/>
            <person name="Kukor J.J."/>
            <person name="Suflita J.M."/>
            <person name="Young L.Y."/>
            <person name="Zylstra G.J."/>
            <person name="Wawrik B."/>
        </authorList>
    </citation>
    <scope>NUCLEOTIDE SEQUENCE [LARGE SCALE GENOMIC DNA]</scope>
    <source>
        <strain evidence="11 12">AK-01</strain>
    </source>
</reference>
<dbReference type="Gene3D" id="3.40.50.300">
    <property type="entry name" value="P-loop containing nucleotide triphosphate hydrolases"/>
    <property type="match status" value="1"/>
</dbReference>
<dbReference type="InterPro" id="IPR008144">
    <property type="entry name" value="Guanylate_kin-like_dom"/>
</dbReference>
<dbReference type="InterPro" id="IPR027417">
    <property type="entry name" value="P-loop_NTPase"/>
</dbReference>
<evidence type="ECO:0000256" key="1">
    <source>
        <dbReference type="ARBA" id="ARBA00005790"/>
    </source>
</evidence>
<dbReference type="FunFam" id="3.30.63.10:FF:000002">
    <property type="entry name" value="Guanylate kinase 1"/>
    <property type="match status" value="1"/>
</dbReference>
<evidence type="ECO:0000256" key="4">
    <source>
        <dbReference type="ARBA" id="ARBA00022679"/>
    </source>
</evidence>